<protein>
    <submittedName>
        <fullName evidence="6">Endonuclease</fullName>
    </submittedName>
</protein>
<dbReference type="PANTHER" id="PTHR13966">
    <property type="entry name" value="ENDONUCLEASE RELATED"/>
    <property type="match status" value="1"/>
</dbReference>
<evidence type="ECO:0000256" key="1">
    <source>
        <dbReference type="PIRSR" id="PIRSR640255-1"/>
    </source>
</evidence>
<gene>
    <name evidence="6" type="ORF">ADL29_38840</name>
</gene>
<dbReference type="CDD" id="cd00091">
    <property type="entry name" value="NUC"/>
    <property type="match status" value="1"/>
</dbReference>
<feature type="binding site" evidence="2">
    <location>
        <position position="494"/>
    </location>
    <ligand>
        <name>Mg(2+)</name>
        <dbReference type="ChEBI" id="CHEBI:18420"/>
        <note>catalytic</note>
    </ligand>
</feature>
<name>A0A0N0XSK2_9ACTN</name>
<dbReference type="EMBL" id="LGKG01000207">
    <property type="protein sequence ID" value="KPC58407.1"/>
    <property type="molecule type" value="Genomic_DNA"/>
</dbReference>
<keyword evidence="6" id="KW-0378">Hydrolase</keyword>
<dbReference type="InterPro" id="IPR020821">
    <property type="entry name" value="ENPP1-3/EXOG-like_nuc-like"/>
</dbReference>
<evidence type="ECO:0000313" key="6">
    <source>
        <dbReference type="EMBL" id="KPC58407.1"/>
    </source>
</evidence>
<dbReference type="GO" id="GO:0046872">
    <property type="term" value="F:metal ion binding"/>
    <property type="evidence" value="ECO:0007669"/>
    <property type="project" value="UniProtKB-KW"/>
</dbReference>
<dbReference type="InterPro" id="IPR040255">
    <property type="entry name" value="Non-specific_endonuclease"/>
</dbReference>
<comment type="caution">
    <text evidence="6">The sequence shown here is derived from an EMBL/GenBank/DDBJ whole genome shotgun (WGS) entry which is preliminary data.</text>
</comment>
<dbReference type="SUPFAM" id="SSF54060">
    <property type="entry name" value="His-Me finger endonucleases"/>
    <property type="match status" value="1"/>
</dbReference>
<dbReference type="InterPro" id="IPR044929">
    <property type="entry name" value="DNA/RNA_non-sp_Endonuclease_sf"/>
</dbReference>
<dbReference type="InterPro" id="IPR009003">
    <property type="entry name" value="Peptidase_S1_PA"/>
</dbReference>
<dbReference type="InterPro" id="IPR001604">
    <property type="entry name" value="Endo_G_ENPP1-like_dom"/>
</dbReference>
<dbReference type="InterPro" id="IPR044925">
    <property type="entry name" value="His-Me_finger_sf"/>
</dbReference>
<feature type="active site" description="Proton acceptor" evidence="1">
    <location>
        <position position="458"/>
    </location>
</feature>
<evidence type="ECO:0000259" key="5">
    <source>
        <dbReference type="SMART" id="SM00892"/>
    </source>
</evidence>
<dbReference type="PATRIC" id="fig|66876.3.peg.8527"/>
<feature type="domain" description="DNA/RNA non-specific endonuclease/pyrophosphatase/phosphodiesterase" evidence="5">
    <location>
        <begin position="393"/>
        <end position="603"/>
    </location>
</feature>
<feature type="region of interest" description="Disordered" evidence="3">
    <location>
        <begin position="1"/>
        <end position="21"/>
    </location>
</feature>
<dbReference type="PANTHER" id="PTHR13966:SF5">
    <property type="entry name" value="ENDONUCLEASE G, MITOCHONDRIAL"/>
    <property type="match status" value="1"/>
</dbReference>
<keyword evidence="6" id="KW-0255">Endonuclease</keyword>
<evidence type="ECO:0000256" key="3">
    <source>
        <dbReference type="SAM" id="MobiDB-lite"/>
    </source>
</evidence>
<dbReference type="SMART" id="SM00477">
    <property type="entry name" value="NUC"/>
    <property type="match status" value="1"/>
</dbReference>
<keyword evidence="2" id="KW-0479">Metal-binding</keyword>
<dbReference type="SMART" id="SM00892">
    <property type="entry name" value="Endonuclease_NS"/>
    <property type="match status" value="1"/>
</dbReference>
<organism evidence="6 7">
    <name type="scientific">Streptomyces chattanoogensis</name>
    <dbReference type="NCBI Taxonomy" id="66876"/>
    <lineage>
        <taxon>Bacteria</taxon>
        <taxon>Bacillati</taxon>
        <taxon>Actinomycetota</taxon>
        <taxon>Actinomycetes</taxon>
        <taxon>Kitasatosporales</taxon>
        <taxon>Streptomycetaceae</taxon>
        <taxon>Streptomyces</taxon>
    </lineage>
</organism>
<dbReference type="InterPro" id="IPR043504">
    <property type="entry name" value="Peptidase_S1_PA_chymotrypsin"/>
</dbReference>
<sequence length="627" mass="68852">MAAKKRASAQRKPSTAAGGDDKLISDLKQFIRTQGSGYLSDPNVSSIGIGYKEKNGAPSKELALQFTVDKKVRPEEMDGLETVEIPAFIDIGGGVEVPTDVIPRSYKPHFLLVDEPETPERQKRVNPVRPGVSVGNVKVSAGTLGCIVFDRNDGAPCLLSNWHVLNGRKGELGDKVVQPGKADDSRIEQNRLGTLRRAHLGTVGDCAVSTITDRDFAMDILDLGVAPAMLGEPQIGDKVVKSGRTTGVTHGVVHRPFVKVSINYGTDIGIREIECFEIGPDPKHPADNDEISLPGDSGSVWMFTTGTGKPRDVMAGLHFGGEGDADPEDRALACFPQAVFDELKITLAQPDPESMEAVSGYDPGFLAVPIATPKLTPSIKDDAVQLNGSEVIPYTHFSLALSASRRFAFWVAWNIDGGTLKKLGRKGLDFVKDKRLPAGAQVSNELYKGPKNRLDRGHIARRADLIWGTLPEAKKANKDSFFYTNITPQMDDFNQSARNGIWGRLEDAVFEDVDVDDLKINVFGGPIFHEDDRLFRGVRLPREFWKVLVFSEGGTLKCKAFLLTQNIDVAELLDLNEFRVFQVKLSEIQTRTHLRFPAAMTKADTFVVPETLEERSPLEFQSDIDWS</sequence>
<dbReference type="GO" id="GO:0003676">
    <property type="term" value="F:nucleic acid binding"/>
    <property type="evidence" value="ECO:0007669"/>
    <property type="project" value="InterPro"/>
</dbReference>
<dbReference type="Gene3D" id="3.40.570.10">
    <property type="entry name" value="Extracellular Endonuclease, subunit A"/>
    <property type="match status" value="1"/>
</dbReference>
<accession>A0A0N0XSK2</accession>
<dbReference type="Proteomes" id="UP000037982">
    <property type="component" value="Unassembled WGS sequence"/>
</dbReference>
<keyword evidence="7" id="KW-1185">Reference proteome</keyword>
<evidence type="ECO:0000259" key="4">
    <source>
        <dbReference type="SMART" id="SM00477"/>
    </source>
</evidence>
<dbReference type="Gene3D" id="2.40.10.10">
    <property type="entry name" value="Trypsin-like serine proteases"/>
    <property type="match status" value="1"/>
</dbReference>
<proteinExistence type="predicted"/>
<evidence type="ECO:0000313" key="7">
    <source>
        <dbReference type="Proteomes" id="UP000037982"/>
    </source>
</evidence>
<dbReference type="Pfam" id="PF01223">
    <property type="entry name" value="Endonuclease_NS"/>
    <property type="match status" value="1"/>
</dbReference>
<dbReference type="SUPFAM" id="SSF50494">
    <property type="entry name" value="Trypsin-like serine proteases"/>
    <property type="match status" value="1"/>
</dbReference>
<evidence type="ECO:0000256" key="2">
    <source>
        <dbReference type="PIRSR" id="PIRSR640255-2"/>
    </source>
</evidence>
<dbReference type="GO" id="GO:0004519">
    <property type="term" value="F:endonuclease activity"/>
    <property type="evidence" value="ECO:0007669"/>
    <property type="project" value="UniProtKB-KW"/>
</dbReference>
<reference evidence="7" key="1">
    <citation type="submission" date="2015-07" db="EMBL/GenBank/DDBJ databases">
        <authorList>
            <person name="Ju K.-S."/>
            <person name="Doroghazi J.R."/>
            <person name="Metcalf W.W."/>
        </authorList>
    </citation>
    <scope>NUCLEOTIDE SEQUENCE [LARGE SCALE GENOMIC DNA]</scope>
    <source>
        <strain evidence="7">NRRL ISP-5002</strain>
    </source>
</reference>
<dbReference type="RefSeq" id="WP_053928161.1">
    <property type="nucleotide sequence ID" value="NZ_LGKG01000207.1"/>
</dbReference>
<dbReference type="AlphaFoldDB" id="A0A0N0XSK2"/>
<keyword evidence="6" id="KW-0540">Nuclease</keyword>
<feature type="domain" description="ENPP1-3/EXOG-like endonuclease/phosphodiesterase" evidence="4">
    <location>
        <begin position="394"/>
        <end position="603"/>
    </location>
</feature>
<dbReference type="GO" id="GO:0016787">
    <property type="term" value="F:hydrolase activity"/>
    <property type="evidence" value="ECO:0007669"/>
    <property type="project" value="InterPro"/>
</dbReference>